<keyword evidence="1" id="KW-0245">EGF-like domain</keyword>
<proteinExistence type="predicted"/>
<dbReference type="InterPro" id="IPR000742">
    <property type="entry name" value="EGF"/>
</dbReference>
<organism evidence="2 3">
    <name type="scientific">Owenia fusiformis</name>
    <name type="common">Polychaete worm</name>
    <dbReference type="NCBI Taxonomy" id="6347"/>
    <lineage>
        <taxon>Eukaryota</taxon>
        <taxon>Metazoa</taxon>
        <taxon>Spiralia</taxon>
        <taxon>Lophotrochozoa</taxon>
        <taxon>Annelida</taxon>
        <taxon>Polychaeta</taxon>
        <taxon>Sedentaria</taxon>
        <taxon>Canalipalpata</taxon>
        <taxon>Sabellida</taxon>
        <taxon>Oweniida</taxon>
        <taxon>Oweniidae</taxon>
        <taxon>Owenia</taxon>
    </lineage>
</organism>
<reference evidence="2" key="1">
    <citation type="submission" date="2022-03" db="EMBL/GenBank/DDBJ databases">
        <authorList>
            <person name="Martin C."/>
        </authorList>
    </citation>
    <scope>NUCLEOTIDE SEQUENCE</scope>
</reference>
<dbReference type="Proteomes" id="UP000749559">
    <property type="component" value="Unassembled WGS sequence"/>
</dbReference>
<sequence>MDTILRIILCSCALIASGQASRLKKCRCIPVQLLRHGNVTLSDGRLCGSVAKYTCGPGLALIDPSKNKKTCVDRVWIPRGAIRCKSFGQAPPDIRNGILHEQAIGEQRIGPQSQRYSYNDFMPLACTCGYPILPEGASVYPNKDHYKCGERVSMDCGKADSKSSIYCSGQGWNWNEQVNCLPSKCKGFQSLCQNGAHCTINGETSYPYCECLPGTYGMFCERKGPGRGEDNHNLPPLRPFPPAV</sequence>
<dbReference type="Gene3D" id="2.10.70.10">
    <property type="entry name" value="Complement Module, domain 1"/>
    <property type="match status" value="1"/>
</dbReference>
<dbReference type="EMBL" id="CAIIXF020000001">
    <property type="protein sequence ID" value="CAH1772670.1"/>
    <property type="molecule type" value="Genomic_DNA"/>
</dbReference>
<evidence type="ECO:0000256" key="1">
    <source>
        <dbReference type="PROSITE-ProRule" id="PRU00076"/>
    </source>
</evidence>
<comment type="caution">
    <text evidence="2">The sequence shown here is derived from an EMBL/GenBank/DDBJ whole genome shotgun (WGS) entry which is preliminary data.</text>
</comment>
<dbReference type="AlphaFoldDB" id="A0A8J1YBD3"/>
<evidence type="ECO:0000313" key="3">
    <source>
        <dbReference type="Proteomes" id="UP000749559"/>
    </source>
</evidence>
<accession>A0A8J1YBD3</accession>
<gene>
    <name evidence="2" type="ORF">OFUS_LOCUS394</name>
</gene>
<dbReference type="SUPFAM" id="SSF57196">
    <property type="entry name" value="EGF/Laminin"/>
    <property type="match status" value="1"/>
</dbReference>
<keyword evidence="3" id="KW-1185">Reference proteome</keyword>
<dbReference type="SUPFAM" id="SSF57535">
    <property type="entry name" value="Complement control module/SCR domain"/>
    <property type="match status" value="1"/>
</dbReference>
<feature type="disulfide bond" evidence="1">
    <location>
        <begin position="192"/>
        <end position="209"/>
    </location>
</feature>
<comment type="caution">
    <text evidence="1">Lacks conserved residue(s) required for the propagation of feature annotation.</text>
</comment>
<dbReference type="PROSITE" id="PS50026">
    <property type="entry name" value="EGF_3"/>
    <property type="match status" value="1"/>
</dbReference>
<protein>
    <submittedName>
        <fullName evidence="2">Uncharacterized protein</fullName>
    </submittedName>
</protein>
<keyword evidence="1" id="KW-1015">Disulfide bond</keyword>
<feature type="disulfide bond" evidence="1">
    <location>
        <begin position="211"/>
        <end position="220"/>
    </location>
</feature>
<dbReference type="PROSITE" id="PS00022">
    <property type="entry name" value="EGF_1"/>
    <property type="match status" value="1"/>
</dbReference>
<dbReference type="InterPro" id="IPR035976">
    <property type="entry name" value="Sushi/SCR/CCP_sf"/>
</dbReference>
<dbReference type="OrthoDB" id="9867095at2759"/>
<name>A0A8J1YBD3_OWEFU</name>
<evidence type="ECO:0000313" key="2">
    <source>
        <dbReference type="EMBL" id="CAH1772670.1"/>
    </source>
</evidence>